<dbReference type="InterPro" id="IPR029441">
    <property type="entry name" value="Cass2"/>
</dbReference>
<proteinExistence type="predicted"/>
<dbReference type="EMBL" id="CP003379">
    <property type="protein sequence ID" value="AFL87274.1"/>
    <property type="molecule type" value="Genomic_DNA"/>
</dbReference>
<dbReference type="PANTHER" id="PTHR36444:SF2">
    <property type="entry name" value="TRANSCRIPTIONAL REGULATOR PROTEIN YOBU-RELATED"/>
    <property type="match status" value="1"/>
</dbReference>
<reference evidence="2 3" key="1">
    <citation type="submission" date="2012-06" db="EMBL/GenBank/DDBJ databases">
        <title>Complete genome of Terriglobus roseus DSM 18391.</title>
        <authorList>
            <consortium name="US DOE Joint Genome Institute (JGI-PGF)"/>
            <person name="Lucas S."/>
            <person name="Copeland A."/>
            <person name="Lapidus A."/>
            <person name="Glavina del Rio T."/>
            <person name="Dalin E."/>
            <person name="Tice H."/>
            <person name="Bruce D."/>
            <person name="Goodwin L."/>
            <person name="Pitluck S."/>
            <person name="Peters L."/>
            <person name="Mikhailova N."/>
            <person name="Munk A.C.C."/>
            <person name="Kyrpides N."/>
            <person name="Mavromatis K."/>
            <person name="Ivanova N."/>
            <person name="Brettin T."/>
            <person name="Detter J.C."/>
            <person name="Han C."/>
            <person name="Larimer F."/>
            <person name="Land M."/>
            <person name="Hauser L."/>
            <person name="Markowitz V."/>
            <person name="Cheng J.-F."/>
            <person name="Hugenholtz P."/>
            <person name="Woyke T."/>
            <person name="Wu D."/>
            <person name="Brambilla E."/>
            <person name="Klenk H.-P."/>
            <person name="Eisen J.A."/>
        </authorList>
    </citation>
    <scope>NUCLEOTIDE SEQUENCE [LARGE SCALE GENOMIC DNA]</scope>
    <source>
        <strain evidence="3">DSM 18391 / NRRL B-41598 / KBS 63</strain>
    </source>
</reference>
<dbReference type="Pfam" id="PF14526">
    <property type="entry name" value="Cass2"/>
    <property type="match status" value="1"/>
</dbReference>
<organism evidence="2 3">
    <name type="scientific">Terriglobus roseus (strain DSM 18391 / NRRL B-41598 / KBS 63)</name>
    <dbReference type="NCBI Taxonomy" id="926566"/>
    <lineage>
        <taxon>Bacteria</taxon>
        <taxon>Pseudomonadati</taxon>
        <taxon>Acidobacteriota</taxon>
        <taxon>Terriglobia</taxon>
        <taxon>Terriglobales</taxon>
        <taxon>Acidobacteriaceae</taxon>
        <taxon>Terriglobus</taxon>
    </lineage>
</organism>
<dbReference type="Proteomes" id="UP000006056">
    <property type="component" value="Chromosome"/>
</dbReference>
<dbReference type="InterPro" id="IPR053182">
    <property type="entry name" value="YobU-like_regulator"/>
</dbReference>
<dbReference type="InterPro" id="IPR011256">
    <property type="entry name" value="Reg_factor_effector_dom_sf"/>
</dbReference>
<feature type="domain" description="AraC effector-binding" evidence="1">
    <location>
        <begin position="6"/>
        <end position="153"/>
    </location>
</feature>
<dbReference type="STRING" id="926566.Terro_0952"/>
<dbReference type="AlphaFoldDB" id="I3ZDF6"/>
<dbReference type="Gene3D" id="3.20.80.10">
    <property type="entry name" value="Regulatory factor, effector binding domain"/>
    <property type="match status" value="1"/>
</dbReference>
<name>I3ZDF6_TERRK</name>
<gene>
    <name evidence="2" type="ordered locus">Terro_0952</name>
</gene>
<dbReference type="OrthoDB" id="116642at2"/>
<keyword evidence="3" id="KW-1185">Reference proteome</keyword>
<evidence type="ECO:0000313" key="3">
    <source>
        <dbReference type="Proteomes" id="UP000006056"/>
    </source>
</evidence>
<protein>
    <recommendedName>
        <fullName evidence="1">AraC effector-binding domain-containing protein</fullName>
    </recommendedName>
</protein>
<dbReference type="eggNOG" id="COG3708">
    <property type="taxonomic scope" value="Bacteria"/>
</dbReference>
<dbReference type="KEGG" id="trs:Terro_0952"/>
<dbReference type="HOGENOM" id="CLU_108864_1_0_0"/>
<dbReference type="SUPFAM" id="SSF55136">
    <property type="entry name" value="Probable bacterial effector-binding domain"/>
    <property type="match status" value="1"/>
</dbReference>
<dbReference type="SMART" id="SM00871">
    <property type="entry name" value="AraC_E_bind"/>
    <property type="match status" value="1"/>
</dbReference>
<evidence type="ECO:0000313" key="2">
    <source>
        <dbReference type="EMBL" id="AFL87274.1"/>
    </source>
</evidence>
<dbReference type="InterPro" id="IPR010499">
    <property type="entry name" value="AraC_E-bd"/>
</dbReference>
<sequence length="156" mass="17303">METTLPSPKFRDGAQRFLAGTLQTHNNADAAESIPVQWGDFFALDVPEIHTASVTYGVIVRADADSMEYMCAIEVPSFDGVNSPHRETLPAARYAVFTVDGLEHIGEHWSQIYATWLPASGYTLAPSPAFERYDDRYDPETETGPIELWVPVQPVS</sequence>
<accession>I3ZDF6</accession>
<evidence type="ECO:0000259" key="1">
    <source>
        <dbReference type="SMART" id="SM00871"/>
    </source>
</evidence>
<dbReference type="PANTHER" id="PTHR36444">
    <property type="entry name" value="TRANSCRIPTIONAL REGULATOR PROTEIN YOBU-RELATED"/>
    <property type="match status" value="1"/>
</dbReference>
<dbReference type="RefSeq" id="WP_014784843.1">
    <property type="nucleotide sequence ID" value="NC_018014.1"/>
</dbReference>